<feature type="non-terminal residue" evidence="1">
    <location>
        <position position="384"/>
    </location>
</feature>
<organism evidence="1 2">
    <name type="scientific">Symbiodinium pilosum</name>
    <name type="common">Dinoflagellate</name>
    <dbReference type="NCBI Taxonomy" id="2952"/>
    <lineage>
        <taxon>Eukaryota</taxon>
        <taxon>Sar</taxon>
        <taxon>Alveolata</taxon>
        <taxon>Dinophyceae</taxon>
        <taxon>Suessiales</taxon>
        <taxon>Symbiodiniaceae</taxon>
        <taxon>Symbiodinium</taxon>
    </lineage>
</organism>
<dbReference type="AlphaFoldDB" id="A0A812KP95"/>
<name>A0A812KP95_SYMPI</name>
<accession>A0A812KP95</accession>
<proteinExistence type="predicted"/>
<gene>
    <name evidence="1" type="ORF">SPIL2461_LOCUS3301</name>
</gene>
<comment type="caution">
    <text evidence="1">The sequence shown here is derived from an EMBL/GenBank/DDBJ whole genome shotgun (WGS) entry which is preliminary data.</text>
</comment>
<dbReference type="EMBL" id="CAJNIZ010003969">
    <property type="protein sequence ID" value="CAE7227699.1"/>
    <property type="molecule type" value="Genomic_DNA"/>
</dbReference>
<protein>
    <submittedName>
        <fullName evidence="1">Uncharacterized protein</fullName>
    </submittedName>
</protein>
<dbReference type="InterPro" id="IPR029063">
    <property type="entry name" value="SAM-dependent_MTases_sf"/>
</dbReference>
<dbReference type="Proteomes" id="UP000649617">
    <property type="component" value="Unassembled WGS sequence"/>
</dbReference>
<dbReference type="OrthoDB" id="407164at2759"/>
<evidence type="ECO:0000313" key="1">
    <source>
        <dbReference type="EMBL" id="CAE7227699.1"/>
    </source>
</evidence>
<evidence type="ECO:0000313" key="2">
    <source>
        <dbReference type="Proteomes" id="UP000649617"/>
    </source>
</evidence>
<sequence length="384" mass="43353">EFNPACHQLLFESVRWCQKVSGFKTDPCIFEDITEVLESPWFQDGMTYSKKLDAGRRTSLVGSMQCISHGQACDIHKKPVFDVSGLPCPDMSTAGKRLKRAGPTNSVYIAHGRWTTESETPLLLIECTKDLDMGMMEDTHPDHDFYQLFSEPSNVGFSGIARYRTWVIGAHRKRTTCLFDPFQLQELLTTAFQKNVKAQVADFLVASDFEIQMEASRLALYRQIPFQVGRKDLRYLLSGREDDCRQALDGKYMSRYDSLPGLNSNLVYFLGDSPEYCSWSATSAKIPTYRLSSRNSLYWLPSAKRWLTRKERLCSMGFPCVPEIANAMKVPLLGATDVQRAADLCGNSMHFTTCGIMQLIALSSFGPKGHENGSSSRRQDTLFD</sequence>
<dbReference type="SUPFAM" id="SSF53335">
    <property type="entry name" value="S-adenosyl-L-methionine-dependent methyltransferases"/>
    <property type="match status" value="1"/>
</dbReference>
<keyword evidence="2" id="KW-1185">Reference proteome</keyword>
<reference evidence="1" key="1">
    <citation type="submission" date="2021-02" db="EMBL/GenBank/DDBJ databases">
        <authorList>
            <person name="Dougan E. K."/>
            <person name="Rhodes N."/>
            <person name="Thang M."/>
            <person name="Chan C."/>
        </authorList>
    </citation>
    <scope>NUCLEOTIDE SEQUENCE</scope>
</reference>